<feature type="domain" description="MoaB/Mog" evidence="12">
    <location>
        <begin position="183"/>
        <end position="320"/>
    </location>
</feature>
<evidence type="ECO:0000256" key="2">
    <source>
        <dbReference type="ARBA" id="ARBA00002901"/>
    </source>
</evidence>
<keyword evidence="8 11" id="KW-0460">Magnesium</keyword>
<dbReference type="InterPro" id="IPR036688">
    <property type="entry name" value="MoeA_C_domain_IV_sf"/>
</dbReference>
<dbReference type="SUPFAM" id="SSF63867">
    <property type="entry name" value="MoeA C-terminal domain-like"/>
    <property type="match status" value="1"/>
</dbReference>
<evidence type="ECO:0000259" key="12">
    <source>
        <dbReference type="SMART" id="SM00852"/>
    </source>
</evidence>
<dbReference type="InterPro" id="IPR001453">
    <property type="entry name" value="MoaB/Mog_dom"/>
</dbReference>
<evidence type="ECO:0000256" key="7">
    <source>
        <dbReference type="ARBA" id="ARBA00022723"/>
    </source>
</evidence>
<name>A0A4Q8L5R7_9GAMM</name>
<dbReference type="NCBIfam" id="NF045515">
    <property type="entry name" value="Glp_gephyrin"/>
    <property type="match status" value="1"/>
</dbReference>
<evidence type="ECO:0000256" key="1">
    <source>
        <dbReference type="ARBA" id="ARBA00001946"/>
    </source>
</evidence>
<comment type="similarity">
    <text evidence="4 11">Belongs to the MoeA family.</text>
</comment>
<dbReference type="GO" id="GO:0006777">
    <property type="term" value="P:Mo-molybdopterin cofactor biosynthetic process"/>
    <property type="evidence" value="ECO:0007669"/>
    <property type="project" value="UniProtKB-UniRule"/>
</dbReference>
<reference evidence="13 14" key="1">
    <citation type="submission" date="2019-02" db="EMBL/GenBank/DDBJ databases">
        <title>WGS of Pseudoxanthomonas species novum from clinical isolates.</title>
        <authorList>
            <person name="Bernier A.-M."/>
            <person name="Bernard K."/>
            <person name="Vachon A."/>
        </authorList>
    </citation>
    <scope>NUCLEOTIDE SEQUENCE [LARGE SCALE GENOMIC DNA]</scope>
    <source>
        <strain evidence="13 14">NML171200</strain>
    </source>
</reference>
<dbReference type="Pfam" id="PF03454">
    <property type="entry name" value="MoeA_C"/>
    <property type="match status" value="1"/>
</dbReference>
<evidence type="ECO:0000256" key="11">
    <source>
        <dbReference type="RuleBase" id="RU365090"/>
    </source>
</evidence>
<dbReference type="InterPro" id="IPR038987">
    <property type="entry name" value="MoeA-like"/>
</dbReference>
<dbReference type="UniPathway" id="UPA00344"/>
<dbReference type="FunFam" id="2.170.190.11:FF:000001">
    <property type="entry name" value="Molybdopterin molybdenumtransferase"/>
    <property type="match status" value="1"/>
</dbReference>
<evidence type="ECO:0000256" key="3">
    <source>
        <dbReference type="ARBA" id="ARBA00005046"/>
    </source>
</evidence>
<comment type="caution">
    <text evidence="13">The sequence shown here is derived from an EMBL/GenBank/DDBJ whole genome shotgun (WGS) entry which is preliminary data.</text>
</comment>
<keyword evidence="9 11" id="KW-0501">Molybdenum cofactor biosynthesis</keyword>
<dbReference type="EMBL" id="SHMC01000007">
    <property type="protein sequence ID" value="TAA21842.1"/>
    <property type="molecule type" value="Genomic_DNA"/>
</dbReference>
<dbReference type="InterPro" id="IPR005110">
    <property type="entry name" value="MoeA_linker/N"/>
</dbReference>
<evidence type="ECO:0000256" key="6">
    <source>
        <dbReference type="ARBA" id="ARBA00022679"/>
    </source>
</evidence>
<dbReference type="CDD" id="cd00887">
    <property type="entry name" value="MoeA"/>
    <property type="match status" value="1"/>
</dbReference>
<sequence>MEFPTRIDYLEALEIVARIGARHRAPPQRLAIQRVDGRVLAQAVSAELPLPPFDNSRMDGFAVRSADLSPEAPTTLTLAGEQFAGPDAGLVLQPGQCARITTGAPLPGGADAVVMKERAQVDGARVTVPAGLRAGHDIRRAGEDVQAGAQVLEAGQVLTPARVSLAAALGHADLAVFPKPTVAVFSAGDELVEPGMPLAPGQIYDSNRDLLMGLLRQLGLEPVAWPRLPDDPQRVETALRDAASAFDLVITAGGVSAGERDLLPGLLQAQGQVHFWKVRIKPGMPVLFGALERALMLGLPGNPVSVLATFLALGRPLIDALQGRAEPRPRFTACLSSDWRKTHDRLEFLRGRLRSSETGMLLVEPNPADASHQLRGAADSDALIVLEAGERHYAAGTPVTVLPY</sequence>
<evidence type="ECO:0000256" key="9">
    <source>
        <dbReference type="ARBA" id="ARBA00023150"/>
    </source>
</evidence>
<dbReference type="SUPFAM" id="SSF63882">
    <property type="entry name" value="MoeA N-terminal region -like"/>
    <property type="match status" value="1"/>
</dbReference>
<dbReference type="InterPro" id="IPR005111">
    <property type="entry name" value="MoeA_C_domain_IV"/>
</dbReference>
<dbReference type="SUPFAM" id="SSF53218">
    <property type="entry name" value="Molybdenum cofactor biosynthesis proteins"/>
    <property type="match status" value="1"/>
</dbReference>
<dbReference type="EC" id="2.10.1.1" evidence="11"/>
<dbReference type="AlphaFoldDB" id="A0A4Q8L5R7"/>
<dbReference type="Gene3D" id="3.90.105.10">
    <property type="entry name" value="Molybdopterin biosynthesis moea protein, domain 2"/>
    <property type="match status" value="1"/>
</dbReference>
<proteinExistence type="inferred from homology"/>
<gene>
    <name evidence="13" type="ORF">EA660_15925</name>
</gene>
<dbReference type="Pfam" id="PF03453">
    <property type="entry name" value="MoeA_N"/>
    <property type="match status" value="1"/>
</dbReference>
<dbReference type="NCBIfam" id="TIGR00177">
    <property type="entry name" value="molyb_syn"/>
    <property type="match status" value="1"/>
</dbReference>
<dbReference type="Gene3D" id="3.40.980.10">
    <property type="entry name" value="MoaB/Mog-like domain"/>
    <property type="match status" value="1"/>
</dbReference>
<evidence type="ECO:0000256" key="4">
    <source>
        <dbReference type="ARBA" id="ARBA00010763"/>
    </source>
</evidence>
<dbReference type="SMART" id="SM00852">
    <property type="entry name" value="MoCF_biosynth"/>
    <property type="match status" value="1"/>
</dbReference>
<dbReference type="Gene3D" id="2.40.340.10">
    <property type="entry name" value="MoeA, C-terminal, domain IV"/>
    <property type="match status" value="1"/>
</dbReference>
<evidence type="ECO:0000256" key="8">
    <source>
        <dbReference type="ARBA" id="ARBA00022842"/>
    </source>
</evidence>
<dbReference type="Gene3D" id="2.170.190.11">
    <property type="entry name" value="Molybdopterin biosynthesis moea protein, domain 3"/>
    <property type="match status" value="1"/>
</dbReference>
<dbReference type="PANTHER" id="PTHR10192">
    <property type="entry name" value="MOLYBDOPTERIN BIOSYNTHESIS PROTEIN"/>
    <property type="match status" value="1"/>
</dbReference>
<dbReference type="InterPro" id="IPR036135">
    <property type="entry name" value="MoeA_linker/N_sf"/>
</dbReference>
<dbReference type="RefSeq" id="WP_130552450.1">
    <property type="nucleotide sequence ID" value="NZ_SHMC01000007.1"/>
</dbReference>
<evidence type="ECO:0000313" key="13">
    <source>
        <dbReference type="EMBL" id="TAA21842.1"/>
    </source>
</evidence>
<keyword evidence="6 11" id="KW-0808">Transferase</keyword>
<dbReference type="Pfam" id="PF00994">
    <property type="entry name" value="MoCF_biosynth"/>
    <property type="match status" value="1"/>
</dbReference>
<dbReference type="Proteomes" id="UP000292627">
    <property type="component" value="Unassembled WGS sequence"/>
</dbReference>
<accession>A0A4Q8L5R7</accession>
<dbReference type="GO" id="GO:0046872">
    <property type="term" value="F:metal ion binding"/>
    <property type="evidence" value="ECO:0007669"/>
    <property type="project" value="UniProtKB-UniRule"/>
</dbReference>
<comment type="cofactor">
    <cofactor evidence="1 11">
        <name>Mg(2+)</name>
        <dbReference type="ChEBI" id="CHEBI:18420"/>
    </cofactor>
</comment>
<dbReference type="PANTHER" id="PTHR10192:SF5">
    <property type="entry name" value="GEPHYRIN"/>
    <property type="match status" value="1"/>
</dbReference>
<dbReference type="GO" id="GO:0005829">
    <property type="term" value="C:cytosol"/>
    <property type="evidence" value="ECO:0007669"/>
    <property type="project" value="TreeGrafter"/>
</dbReference>
<evidence type="ECO:0000313" key="14">
    <source>
        <dbReference type="Proteomes" id="UP000292627"/>
    </source>
</evidence>
<keyword evidence="5 11" id="KW-0500">Molybdenum</keyword>
<dbReference type="FunFam" id="3.40.980.10:FF:000004">
    <property type="entry name" value="Molybdopterin molybdenumtransferase"/>
    <property type="match status" value="1"/>
</dbReference>
<dbReference type="OrthoDB" id="9804758at2"/>
<comment type="pathway">
    <text evidence="3 11">Cofactor biosynthesis; molybdopterin biosynthesis.</text>
</comment>
<comment type="function">
    <text evidence="2 11">Catalyzes the insertion of molybdate into adenylated molybdopterin with the concomitant release of AMP.</text>
</comment>
<keyword evidence="7 11" id="KW-0479">Metal-binding</keyword>
<dbReference type="InterPro" id="IPR036425">
    <property type="entry name" value="MoaB/Mog-like_dom_sf"/>
</dbReference>
<evidence type="ECO:0000256" key="10">
    <source>
        <dbReference type="ARBA" id="ARBA00047317"/>
    </source>
</evidence>
<dbReference type="GO" id="GO:0061599">
    <property type="term" value="F:molybdopterin molybdotransferase activity"/>
    <property type="evidence" value="ECO:0007669"/>
    <property type="project" value="UniProtKB-UniRule"/>
</dbReference>
<organism evidence="13 14">
    <name type="scientific">Pseudoxanthomonas winnipegensis</name>
    <dbReference type="NCBI Taxonomy" id="2480810"/>
    <lineage>
        <taxon>Bacteria</taxon>
        <taxon>Pseudomonadati</taxon>
        <taxon>Pseudomonadota</taxon>
        <taxon>Gammaproteobacteria</taxon>
        <taxon>Lysobacterales</taxon>
        <taxon>Lysobacteraceae</taxon>
        <taxon>Pseudoxanthomonas</taxon>
    </lineage>
</organism>
<comment type="catalytic activity">
    <reaction evidence="10">
        <text>adenylyl-molybdopterin + molybdate = Mo-molybdopterin + AMP + H(+)</text>
        <dbReference type="Rhea" id="RHEA:35047"/>
        <dbReference type="ChEBI" id="CHEBI:15378"/>
        <dbReference type="ChEBI" id="CHEBI:36264"/>
        <dbReference type="ChEBI" id="CHEBI:62727"/>
        <dbReference type="ChEBI" id="CHEBI:71302"/>
        <dbReference type="ChEBI" id="CHEBI:456215"/>
        <dbReference type="EC" id="2.10.1.1"/>
    </reaction>
</comment>
<evidence type="ECO:0000256" key="5">
    <source>
        <dbReference type="ARBA" id="ARBA00022505"/>
    </source>
</evidence>
<protein>
    <recommendedName>
        <fullName evidence="11">Molybdopterin molybdenumtransferase</fullName>
        <ecNumber evidence="11">2.10.1.1</ecNumber>
    </recommendedName>
</protein>